<accession>A0A268NWA2</accession>
<dbReference type="RefSeq" id="WP_095327065.1">
    <property type="nucleotide sequence ID" value="NZ_NPBS01000014.1"/>
</dbReference>
<evidence type="ECO:0000256" key="1">
    <source>
        <dbReference type="SAM" id="MobiDB-lite"/>
    </source>
</evidence>
<comment type="caution">
    <text evidence="2">The sequence shown here is derived from an EMBL/GenBank/DDBJ whole genome shotgun (WGS) entry which is preliminary data.</text>
</comment>
<dbReference type="Proteomes" id="UP000216207">
    <property type="component" value="Unassembled WGS sequence"/>
</dbReference>
<name>A0A268NWA2_SHOCL</name>
<dbReference type="EMBL" id="NPBS01000014">
    <property type="protein sequence ID" value="PAF27421.1"/>
    <property type="molecule type" value="Genomic_DNA"/>
</dbReference>
<reference evidence="4 5" key="1">
    <citation type="submission" date="2017-07" db="EMBL/GenBank/DDBJ databases">
        <title>Isolation and whole genome analysis of endospore-forming bacteria from heroin.</title>
        <authorList>
            <person name="Kalinowski J."/>
            <person name="Ahrens B."/>
            <person name="Al-Dilaimi A."/>
            <person name="Winkler A."/>
            <person name="Wibberg D."/>
            <person name="Schleenbecker U."/>
            <person name="Ruckert C."/>
            <person name="Wolfel R."/>
            <person name="Grass G."/>
        </authorList>
    </citation>
    <scope>NUCLEOTIDE SEQUENCE [LARGE SCALE GENOMIC DNA]</scope>
    <source>
        <strain evidence="3 4">7523-2</strain>
        <strain evidence="2 5">7539</strain>
    </source>
</reference>
<feature type="region of interest" description="Disordered" evidence="1">
    <location>
        <begin position="17"/>
        <end position="98"/>
    </location>
</feature>
<gene>
    <name evidence="3" type="ORF">CHH61_03630</name>
    <name evidence="2" type="ORF">CHH72_17035</name>
</gene>
<dbReference type="EMBL" id="NPCC01000031">
    <property type="protein sequence ID" value="PAE87671.1"/>
    <property type="molecule type" value="Genomic_DNA"/>
</dbReference>
<dbReference type="Proteomes" id="UP000216133">
    <property type="component" value="Unassembled WGS sequence"/>
</dbReference>
<proteinExistence type="predicted"/>
<dbReference type="AlphaFoldDB" id="A0A268NWA2"/>
<evidence type="ECO:0000313" key="3">
    <source>
        <dbReference type="EMBL" id="PAF27421.1"/>
    </source>
</evidence>
<evidence type="ECO:0000313" key="5">
    <source>
        <dbReference type="Proteomes" id="UP000216207"/>
    </source>
</evidence>
<sequence length="364" mass="40755">MPGFDIGLDIDAELAGISKKQNQSEPRQPKKPISAERVKAVPETQSEHSQVKPGVGQTLTELQAMPGGGTESQMPTHSHGGEDASSSEAPAKKKGAAPPIDWKRFKTMTGIFEHVGGDRPVRLNPEIKPSQVSGLPEPMLGAVQKRLKENHMGAVVSFPWGEFEITEKNRVFTQKSSLIRYLLFDAFRDDAGTHIQYAKQWLVLQHPVFDKGFNPDTHLKPTSDELDIYALLFVAHTAEAFNDETSGSSPSRSEQDYQTAERLGMLNLGVGRVLDKLNEQEKLFRAYAERHAVMQTVILLDRMGLLVGGLPRDVGEFVRVLEENRDILAETDATVSGHIDAEKERQKRLVRQERLRKMQQREFR</sequence>
<evidence type="ECO:0000313" key="4">
    <source>
        <dbReference type="Proteomes" id="UP000216133"/>
    </source>
</evidence>
<feature type="compositionally biased region" description="Basic and acidic residues" evidence="1">
    <location>
        <begin position="33"/>
        <end position="50"/>
    </location>
</feature>
<organism evidence="2 5">
    <name type="scientific">Shouchella clausii</name>
    <name type="common">Alkalihalobacillus clausii</name>
    <dbReference type="NCBI Taxonomy" id="79880"/>
    <lineage>
        <taxon>Bacteria</taxon>
        <taxon>Bacillati</taxon>
        <taxon>Bacillota</taxon>
        <taxon>Bacilli</taxon>
        <taxon>Bacillales</taxon>
        <taxon>Bacillaceae</taxon>
        <taxon>Shouchella</taxon>
    </lineage>
</organism>
<protein>
    <submittedName>
        <fullName evidence="2">Uncharacterized protein</fullName>
    </submittedName>
</protein>
<evidence type="ECO:0000313" key="2">
    <source>
        <dbReference type="EMBL" id="PAE87671.1"/>
    </source>
</evidence>